<protein>
    <recommendedName>
        <fullName evidence="11">Oligopeptide transport system permease protein OppC</fullName>
    </recommendedName>
</protein>
<dbReference type="CDD" id="cd06261">
    <property type="entry name" value="TM_PBP2"/>
    <property type="match status" value="1"/>
</dbReference>
<gene>
    <name evidence="14" type="ORF">AKJ08_0824</name>
</gene>
<feature type="domain" description="ABC transmembrane type-1" evidence="13">
    <location>
        <begin position="97"/>
        <end position="286"/>
    </location>
</feature>
<keyword evidence="6" id="KW-0571">Peptide transport</keyword>
<dbReference type="GO" id="GO:0015031">
    <property type="term" value="P:protein transport"/>
    <property type="evidence" value="ECO:0007669"/>
    <property type="project" value="UniProtKB-KW"/>
</dbReference>
<dbReference type="PROSITE" id="PS50928">
    <property type="entry name" value="ABC_TM1"/>
    <property type="match status" value="1"/>
</dbReference>
<accession>A0A0K1PAA8</accession>
<evidence type="ECO:0000256" key="10">
    <source>
        <dbReference type="ARBA" id="ARBA00024202"/>
    </source>
</evidence>
<dbReference type="Proteomes" id="UP000055590">
    <property type="component" value="Chromosome"/>
</dbReference>
<evidence type="ECO:0000256" key="7">
    <source>
        <dbReference type="ARBA" id="ARBA00022927"/>
    </source>
</evidence>
<dbReference type="InterPro" id="IPR050366">
    <property type="entry name" value="BP-dependent_transpt_permease"/>
</dbReference>
<keyword evidence="8 12" id="KW-1133">Transmembrane helix</keyword>
<evidence type="ECO:0000256" key="6">
    <source>
        <dbReference type="ARBA" id="ARBA00022856"/>
    </source>
</evidence>
<dbReference type="InterPro" id="IPR000515">
    <property type="entry name" value="MetI-like"/>
</dbReference>
<comment type="similarity">
    <text evidence="10">Belongs to the binding-protein-dependent transport system permease family. OppBC subfamily.</text>
</comment>
<dbReference type="SUPFAM" id="SSF161098">
    <property type="entry name" value="MetI-like"/>
    <property type="match status" value="1"/>
</dbReference>
<dbReference type="Gene3D" id="1.10.3720.10">
    <property type="entry name" value="MetI-like"/>
    <property type="match status" value="1"/>
</dbReference>
<dbReference type="Pfam" id="PF12911">
    <property type="entry name" value="OppC_N"/>
    <property type="match status" value="1"/>
</dbReference>
<evidence type="ECO:0000256" key="5">
    <source>
        <dbReference type="ARBA" id="ARBA00022692"/>
    </source>
</evidence>
<dbReference type="GO" id="GO:0005886">
    <property type="term" value="C:plasma membrane"/>
    <property type="evidence" value="ECO:0007669"/>
    <property type="project" value="UniProtKB-SubCell"/>
</dbReference>
<comment type="subcellular location">
    <subcellularLocation>
        <location evidence="1">Cell inner membrane</location>
        <topology evidence="1">Multi-pass membrane protein</topology>
    </subcellularLocation>
    <subcellularLocation>
        <location evidence="12">Cell membrane</location>
        <topology evidence="12">Multi-pass membrane protein</topology>
    </subcellularLocation>
</comment>
<dbReference type="Pfam" id="PF00528">
    <property type="entry name" value="BPD_transp_1"/>
    <property type="match status" value="1"/>
</dbReference>
<dbReference type="GO" id="GO:0055085">
    <property type="term" value="P:transmembrane transport"/>
    <property type="evidence" value="ECO:0007669"/>
    <property type="project" value="InterPro"/>
</dbReference>
<evidence type="ECO:0000259" key="13">
    <source>
        <dbReference type="PROSITE" id="PS50928"/>
    </source>
</evidence>
<organism evidence="14 15">
    <name type="scientific">Vulgatibacter incomptus</name>
    <dbReference type="NCBI Taxonomy" id="1391653"/>
    <lineage>
        <taxon>Bacteria</taxon>
        <taxon>Pseudomonadati</taxon>
        <taxon>Myxococcota</taxon>
        <taxon>Myxococcia</taxon>
        <taxon>Myxococcales</taxon>
        <taxon>Cystobacterineae</taxon>
        <taxon>Vulgatibacteraceae</taxon>
        <taxon>Vulgatibacter</taxon>
    </lineage>
</organism>
<proteinExistence type="inferred from homology"/>
<evidence type="ECO:0000256" key="12">
    <source>
        <dbReference type="RuleBase" id="RU363032"/>
    </source>
</evidence>
<keyword evidence="2 12" id="KW-0813">Transport</keyword>
<dbReference type="InterPro" id="IPR025966">
    <property type="entry name" value="OppC_N"/>
</dbReference>
<keyword evidence="3" id="KW-1003">Cell membrane</keyword>
<feature type="transmembrane region" description="Helical" evidence="12">
    <location>
        <begin position="137"/>
        <end position="155"/>
    </location>
</feature>
<feature type="transmembrane region" description="Helical" evidence="12">
    <location>
        <begin position="99"/>
        <end position="125"/>
    </location>
</feature>
<evidence type="ECO:0000313" key="15">
    <source>
        <dbReference type="Proteomes" id="UP000055590"/>
    </source>
</evidence>
<keyword evidence="15" id="KW-1185">Reference proteome</keyword>
<keyword evidence="7" id="KW-0653">Protein transport</keyword>
<evidence type="ECO:0000256" key="8">
    <source>
        <dbReference type="ARBA" id="ARBA00022989"/>
    </source>
</evidence>
<name>A0A0K1PAA8_9BACT</name>
<feature type="transmembrane region" description="Helical" evidence="12">
    <location>
        <begin position="161"/>
        <end position="179"/>
    </location>
</feature>
<dbReference type="EMBL" id="CP012332">
    <property type="protein sequence ID" value="AKU90437.1"/>
    <property type="molecule type" value="Genomic_DNA"/>
</dbReference>
<evidence type="ECO:0000256" key="11">
    <source>
        <dbReference type="ARBA" id="ARBA00072251"/>
    </source>
</evidence>
<dbReference type="OrthoDB" id="9783218at2"/>
<dbReference type="PANTHER" id="PTHR43386:SF2">
    <property type="entry name" value="OLIGOPEPTIDE TRANSPORT SYSTEM PERMEASE PROTEIN OPPC"/>
    <property type="match status" value="1"/>
</dbReference>
<dbReference type="RefSeq" id="WP_050724884.1">
    <property type="nucleotide sequence ID" value="NZ_CP012332.1"/>
</dbReference>
<dbReference type="STRING" id="1391653.AKJ08_0824"/>
<evidence type="ECO:0000256" key="4">
    <source>
        <dbReference type="ARBA" id="ARBA00022519"/>
    </source>
</evidence>
<sequence length="299" mass="32308">MTSTANAVRFSDEAAETVEGTSLWQDAWKRLKKNRMAVASAGVLAVVILFCVVGPWLVGYGFEEQDLAYGAQGASWGHWFGTDLHGRDLLVRSMYGGRISLLVGLCATAVSLTIGVAYGAVSGYFGGRLDAAMMRAVDVLYTIPFMFVVILFLVLFGRSMVMLFVALGAVSWLTMARIVRGQVLSLKQSEFVEAARASGVGHGGIIFRHLVPNALGPIIIYTTLTIPRVMLEEAFLSYLGLGVQPPMASWGLLVSDGANAMTFFPHMLLFPGAILTVTLFALNFLGDGLRDALDPRMRT</sequence>
<keyword evidence="9 12" id="KW-0472">Membrane</keyword>
<feature type="transmembrane region" description="Helical" evidence="12">
    <location>
        <begin position="37"/>
        <end position="58"/>
    </location>
</feature>
<dbReference type="PANTHER" id="PTHR43386">
    <property type="entry name" value="OLIGOPEPTIDE TRANSPORT SYSTEM PERMEASE PROTEIN APPC"/>
    <property type="match status" value="1"/>
</dbReference>
<dbReference type="KEGG" id="vin:AKJ08_0824"/>
<evidence type="ECO:0000313" key="14">
    <source>
        <dbReference type="EMBL" id="AKU90437.1"/>
    </source>
</evidence>
<dbReference type="GO" id="GO:0015833">
    <property type="term" value="P:peptide transport"/>
    <property type="evidence" value="ECO:0007669"/>
    <property type="project" value="UniProtKB-KW"/>
</dbReference>
<evidence type="ECO:0000256" key="1">
    <source>
        <dbReference type="ARBA" id="ARBA00004429"/>
    </source>
</evidence>
<keyword evidence="5 12" id="KW-0812">Transmembrane</keyword>
<evidence type="ECO:0000256" key="9">
    <source>
        <dbReference type="ARBA" id="ARBA00023136"/>
    </source>
</evidence>
<dbReference type="PATRIC" id="fig|1391653.3.peg.848"/>
<feature type="transmembrane region" description="Helical" evidence="12">
    <location>
        <begin position="267"/>
        <end position="289"/>
    </location>
</feature>
<dbReference type="AlphaFoldDB" id="A0A0K1PAA8"/>
<reference evidence="14 15" key="1">
    <citation type="submission" date="2015-08" db="EMBL/GenBank/DDBJ databases">
        <authorList>
            <person name="Babu N.S."/>
            <person name="Beckwith C.J."/>
            <person name="Beseler K.G."/>
            <person name="Brison A."/>
            <person name="Carone J.V."/>
            <person name="Caskin T.P."/>
            <person name="Diamond M."/>
            <person name="Durham M.E."/>
            <person name="Foxe J.M."/>
            <person name="Go M."/>
            <person name="Henderson B.A."/>
            <person name="Jones I.B."/>
            <person name="McGettigan J.A."/>
            <person name="Micheletti S.J."/>
            <person name="Nasrallah M.E."/>
            <person name="Ortiz D."/>
            <person name="Piller C.R."/>
            <person name="Privatt S.R."/>
            <person name="Schneider S.L."/>
            <person name="Sharp S."/>
            <person name="Smith T.C."/>
            <person name="Stanton J.D."/>
            <person name="Ullery H.E."/>
            <person name="Wilson R.J."/>
            <person name="Serrano M.G."/>
            <person name="Buck G."/>
            <person name="Lee V."/>
            <person name="Wang Y."/>
            <person name="Carvalho R."/>
            <person name="Voegtly L."/>
            <person name="Shi R."/>
            <person name="Duckworth R."/>
            <person name="Johnson A."/>
            <person name="Loviza R."/>
            <person name="Walstead R."/>
            <person name="Shah Z."/>
            <person name="Kiflezghi M."/>
            <person name="Wade K."/>
            <person name="Ball S.L."/>
            <person name="Bradley K.W."/>
            <person name="Asai D.J."/>
            <person name="Bowman C.A."/>
            <person name="Russell D.A."/>
            <person name="Pope W.H."/>
            <person name="Jacobs-Sera D."/>
            <person name="Hendrix R.W."/>
            <person name="Hatfull G.F."/>
        </authorList>
    </citation>
    <scope>NUCLEOTIDE SEQUENCE [LARGE SCALE GENOMIC DNA]</scope>
    <source>
        <strain evidence="14 15">DSM 27710</strain>
    </source>
</reference>
<evidence type="ECO:0000256" key="2">
    <source>
        <dbReference type="ARBA" id="ARBA00022448"/>
    </source>
</evidence>
<feature type="transmembrane region" description="Helical" evidence="12">
    <location>
        <begin position="235"/>
        <end position="255"/>
    </location>
</feature>
<evidence type="ECO:0000256" key="3">
    <source>
        <dbReference type="ARBA" id="ARBA00022475"/>
    </source>
</evidence>
<keyword evidence="4" id="KW-0997">Cell inner membrane</keyword>
<dbReference type="InterPro" id="IPR035906">
    <property type="entry name" value="MetI-like_sf"/>
</dbReference>